<gene>
    <name evidence="1" type="ORF">S12H4_47737</name>
</gene>
<evidence type="ECO:0000313" key="1">
    <source>
        <dbReference type="EMBL" id="GAJ12937.1"/>
    </source>
</evidence>
<organism evidence="1">
    <name type="scientific">marine sediment metagenome</name>
    <dbReference type="NCBI Taxonomy" id="412755"/>
    <lineage>
        <taxon>unclassified sequences</taxon>
        <taxon>metagenomes</taxon>
        <taxon>ecological metagenomes</taxon>
    </lineage>
</organism>
<protein>
    <recommendedName>
        <fullName evidence="2">Phage replisome organiser N-terminal domain-containing protein</fullName>
    </recommendedName>
</protein>
<sequence>MARPKPWLKMWIEWLHDPKMLGLTLAEAGAWWKLLTLAQQCKADGQLVKDNGSPLSLPEIANSLHISTPRDMKTLQSMIEKMEAADSLIWSSHVLTIVHFAERQAKTSPSKVQKTTKIGVSAARDPSTIKTINELFKACFDDFNMQPDQVIQELGYSSQSDISELPSECYSKILFM</sequence>
<comment type="caution">
    <text evidence="1">The sequence shown here is derived from an EMBL/GenBank/DDBJ whole genome shotgun (WGS) entry which is preliminary data.</text>
</comment>
<proteinExistence type="predicted"/>
<dbReference type="EMBL" id="BARW01029758">
    <property type="protein sequence ID" value="GAJ12937.1"/>
    <property type="molecule type" value="Genomic_DNA"/>
</dbReference>
<dbReference type="AlphaFoldDB" id="X1V907"/>
<accession>X1V907</accession>
<evidence type="ECO:0008006" key="2">
    <source>
        <dbReference type="Google" id="ProtNLM"/>
    </source>
</evidence>
<reference evidence="1" key="1">
    <citation type="journal article" date="2014" name="Front. Microbiol.">
        <title>High frequency of phylogenetically diverse reductive dehalogenase-homologous genes in deep subseafloor sedimentary metagenomes.</title>
        <authorList>
            <person name="Kawai M."/>
            <person name="Futagami T."/>
            <person name="Toyoda A."/>
            <person name="Takaki Y."/>
            <person name="Nishi S."/>
            <person name="Hori S."/>
            <person name="Arai W."/>
            <person name="Tsubouchi T."/>
            <person name="Morono Y."/>
            <person name="Uchiyama I."/>
            <person name="Ito T."/>
            <person name="Fujiyama A."/>
            <person name="Inagaki F."/>
            <person name="Takami H."/>
        </authorList>
    </citation>
    <scope>NUCLEOTIDE SEQUENCE</scope>
    <source>
        <strain evidence="1">Expedition CK06-06</strain>
    </source>
</reference>
<name>X1V907_9ZZZZ</name>